<evidence type="ECO:0000313" key="2">
    <source>
        <dbReference type="Proteomes" id="UP000694558"/>
    </source>
</evidence>
<dbReference type="AlphaFoldDB" id="A0A8D3C6F7"/>
<organism evidence="1 2">
    <name type="scientific">Scophthalmus maximus</name>
    <name type="common">Turbot</name>
    <name type="synonym">Psetta maxima</name>
    <dbReference type="NCBI Taxonomy" id="52904"/>
    <lineage>
        <taxon>Eukaryota</taxon>
        <taxon>Metazoa</taxon>
        <taxon>Chordata</taxon>
        <taxon>Craniata</taxon>
        <taxon>Vertebrata</taxon>
        <taxon>Euteleostomi</taxon>
        <taxon>Actinopterygii</taxon>
        <taxon>Neopterygii</taxon>
        <taxon>Teleostei</taxon>
        <taxon>Neoteleostei</taxon>
        <taxon>Acanthomorphata</taxon>
        <taxon>Carangaria</taxon>
        <taxon>Pleuronectiformes</taxon>
        <taxon>Pleuronectoidei</taxon>
        <taxon>Scophthalmidae</taxon>
        <taxon>Scophthalmus</taxon>
    </lineage>
</organism>
<reference evidence="1" key="1">
    <citation type="submission" date="2023-05" db="EMBL/GenBank/DDBJ databases">
        <title>High-quality long-read genome of Scophthalmus maximus.</title>
        <authorList>
            <person name="Lien S."/>
            <person name="Martinez P."/>
        </authorList>
    </citation>
    <scope>NUCLEOTIDE SEQUENCE [LARGE SCALE GENOMIC DNA]</scope>
</reference>
<protein>
    <submittedName>
        <fullName evidence="1">Uncharacterized protein</fullName>
    </submittedName>
</protein>
<dbReference type="Ensembl" id="ENSSMAT00000037612.1">
    <property type="protein sequence ID" value="ENSSMAP00000042865.1"/>
    <property type="gene ID" value="ENSSMAG00000037984.1"/>
</dbReference>
<dbReference type="GeneTree" id="ENSGT00740000116948"/>
<sequence length="234" mass="26247">MKIDGFNYCFCFNRCYNCDVKFSYCTQSLVLQGQELHDKLTNPRGLVIKSSILLDKAKLEEEVKRLHLKITDSLSAQHTEIGKWKNRAIKLKARSKHEVDNFLCSPKRFLVTPRNLLDSPRNVSLLHSPKSRFFDVGGTSELLSQSCPRQFFDNSSLGTIPDNSGYGLVINTLARSLSIFWRLSCCLVTCAHKDVSRGADRKSSGQCLNISGITGVVLTEARGDGVLLFSFEFT</sequence>
<proteinExistence type="predicted"/>
<name>A0A8D3C6F7_SCOMX</name>
<evidence type="ECO:0000313" key="1">
    <source>
        <dbReference type="Ensembl" id="ENSSMAP00000042865.1"/>
    </source>
</evidence>
<reference evidence="1" key="2">
    <citation type="submission" date="2025-08" db="UniProtKB">
        <authorList>
            <consortium name="Ensembl"/>
        </authorList>
    </citation>
    <scope>IDENTIFICATION</scope>
</reference>
<accession>A0A8D3C6F7</accession>
<dbReference type="Proteomes" id="UP000694558">
    <property type="component" value="Chromosome 20"/>
</dbReference>